<dbReference type="InterPro" id="IPR001878">
    <property type="entry name" value="Znf_CCHC"/>
</dbReference>
<keyword evidence="4" id="KW-1185">Reference proteome</keyword>
<dbReference type="PANTHER" id="PTHR47481">
    <property type="match status" value="1"/>
</dbReference>
<proteinExistence type="predicted"/>
<dbReference type="GO" id="GO:0008270">
    <property type="term" value="F:zinc ion binding"/>
    <property type="evidence" value="ECO:0007669"/>
    <property type="project" value="UniProtKB-KW"/>
</dbReference>
<dbReference type="GO" id="GO:0003676">
    <property type="term" value="F:nucleic acid binding"/>
    <property type="evidence" value="ECO:0007669"/>
    <property type="project" value="InterPro"/>
</dbReference>
<evidence type="ECO:0000313" key="3">
    <source>
        <dbReference type="EMBL" id="KAJ3483976.1"/>
    </source>
</evidence>
<dbReference type="PANTHER" id="PTHR47481:SF7">
    <property type="entry name" value="CCHC-TYPE DOMAIN-CONTAINING PROTEIN"/>
    <property type="match status" value="1"/>
</dbReference>
<organism evidence="3 4">
    <name type="scientific">Meripilus lineatus</name>
    <dbReference type="NCBI Taxonomy" id="2056292"/>
    <lineage>
        <taxon>Eukaryota</taxon>
        <taxon>Fungi</taxon>
        <taxon>Dikarya</taxon>
        <taxon>Basidiomycota</taxon>
        <taxon>Agaricomycotina</taxon>
        <taxon>Agaricomycetes</taxon>
        <taxon>Polyporales</taxon>
        <taxon>Meripilaceae</taxon>
        <taxon>Meripilus</taxon>
    </lineage>
</organism>
<protein>
    <recommendedName>
        <fullName evidence="2">CCHC-type domain-containing protein</fullName>
    </recommendedName>
</protein>
<evidence type="ECO:0000256" key="1">
    <source>
        <dbReference type="PROSITE-ProRule" id="PRU00047"/>
    </source>
</evidence>
<dbReference type="PROSITE" id="PS50158">
    <property type="entry name" value="ZF_CCHC"/>
    <property type="match status" value="1"/>
</dbReference>
<keyword evidence="1" id="KW-0863">Zinc-finger</keyword>
<dbReference type="EMBL" id="JANAWD010000206">
    <property type="protein sequence ID" value="KAJ3483976.1"/>
    <property type="molecule type" value="Genomic_DNA"/>
</dbReference>
<feature type="domain" description="CCHC-type" evidence="2">
    <location>
        <begin position="246"/>
        <end position="261"/>
    </location>
</feature>
<keyword evidence="1" id="KW-0479">Metal-binding</keyword>
<keyword evidence="1" id="KW-0862">Zinc</keyword>
<dbReference type="AlphaFoldDB" id="A0AAD5V6T5"/>
<gene>
    <name evidence="3" type="ORF">NLI96_g5947</name>
</gene>
<comment type="caution">
    <text evidence="3">The sequence shown here is derived from an EMBL/GenBank/DDBJ whole genome shotgun (WGS) entry which is preliminary data.</text>
</comment>
<dbReference type="Proteomes" id="UP001212997">
    <property type="component" value="Unassembled WGS sequence"/>
</dbReference>
<accession>A0AAD5V6T5</accession>
<dbReference type="Pfam" id="PF14223">
    <property type="entry name" value="Retrotran_gag_2"/>
    <property type="match status" value="1"/>
</dbReference>
<evidence type="ECO:0000313" key="4">
    <source>
        <dbReference type="Proteomes" id="UP001212997"/>
    </source>
</evidence>
<reference evidence="3" key="1">
    <citation type="submission" date="2022-07" db="EMBL/GenBank/DDBJ databases">
        <title>Genome Sequence of Physisporinus lineatus.</title>
        <authorList>
            <person name="Buettner E."/>
        </authorList>
    </citation>
    <scope>NUCLEOTIDE SEQUENCE</scope>
    <source>
        <strain evidence="3">VT162</strain>
    </source>
</reference>
<evidence type="ECO:0000259" key="2">
    <source>
        <dbReference type="PROSITE" id="PS50158"/>
    </source>
</evidence>
<name>A0AAD5V6T5_9APHY</name>
<sequence length="297" mass="33127">MATESKIDSVHFAPLNSSNYSEWSIRMEAELVRRGLFKVVLWRPPASLSGPDVKKETKEAAWKAWKAGRDEDKMAEARAEMILRVEDSQLSHMRDDDPMVIWQELVRVHVARGLATRLALRRQFIKMSKGGASMADWIARMKAAAFRLQRIGVAITDEDGILTLTNGLDESYDSFVISLDSTPTEQLTLDYVIDRLLNEEVQRANRDDEQPGKDLAYAARGFNQGGNGQVAGNQTGQGAGDVDRSCWRCGKFGHIKLFCQEVPEGTGSRGAGKSYMAMTDVTKLRVMPEDRMPGEVL</sequence>